<proteinExistence type="predicted"/>
<dbReference type="Proteomes" id="UP000653127">
    <property type="component" value="Unassembled WGS sequence"/>
</dbReference>
<organism evidence="1 2">
    <name type="scientific">Ligaoa zhengdingensis</name>
    <dbReference type="NCBI Taxonomy" id="2763658"/>
    <lineage>
        <taxon>Bacteria</taxon>
        <taxon>Bacillati</taxon>
        <taxon>Bacillota</taxon>
        <taxon>Clostridia</taxon>
        <taxon>Eubacteriales</taxon>
        <taxon>Oscillospiraceae</taxon>
        <taxon>Ligaoa</taxon>
    </lineage>
</organism>
<sequence>SDEEKELALKMKGILDRIDEETRIDRTTAFRAVLDKMAKEPEENWSLHYMATLLEALLYFMLNEGNEKIDEEEHNEQ</sequence>
<gene>
    <name evidence="1" type="ORF">H8711_13560</name>
</gene>
<accession>A0A926E197</accession>
<feature type="non-terminal residue" evidence="1">
    <location>
        <position position="1"/>
    </location>
</feature>
<keyword evidence="2" id="KW-1185">Reference proteome</keyword>
<protein>
    <submittedName>
        <fullName evidence="1">Uncharacterized protein</fullName>
    </submittedName>
</protein>
<name>A0A926E197_9FIRM</name>
<reference evidence="1" key="1">
    <citation type="submission" date="2020-08" db="EMBL/GenBank/DDBJ databases">
        <title>Genome public.</title>
        <authorList>
            <person name="Liu C."/>
            <person name="Sun Q."/>
        </authorList>
    </citation>
    <scope>NUCLEOTIDE SEQUENCE</scope>
    <source>
        <strain evidence="1">NSJ-31</strain>
    </source>
</reference>
<dbReference type="AlphaFoldDB" id="A0A926E197"/>
<evidence type="ECO:0000313" key="1">
    <source>
        <dbReference type="EMBL" id="MBC8547931.1"/>
    </source>
</evidence>
<evidence type="ECO:0000313" key="2">
    <source>
        <dbReference type="Proteomes" id="UP000653127"/>
    </source>
</evidence>
<dbReference type="EMBL" id="JACRST010000069">
    <property type="protein sequence ID" value="MBC8547931.1"/>
    <property type="molecule type" value="Genomic_DNA"/>
</dbReference>
<comment type="caution">
    <text evidence="1">The sequence shown here is derived from an EMBL/GenBank/DDBJ whole genome shotgun (WGS) entry which is preliminary data.</text>
</comment>